<dbReference type="CDD" id="cd17557">
    <property type="entry name" value="REC_Rcp-like"/>
    <property type="match status" value="1"/>
</dbReference>
<feature type="modified residue" description="4-aspartylphosphate" evidence="1">
    <location>
        <position position="69"/>
    </location>
</feature>
<dbReference type="RefSeq" id="WP_161817632.1">
    <property type="nucleotide sequence ID" value="NZ_JAACJS010000006.1"/>
</dbReference>
<keyword evidence="4" id="KW-1185">Reference proteome</keyword>
<protein>
    <submittedName>
        <fullName evidence="3">Response regulator</fullName>
    </submittedName>
</protein>
<dbReference type="SUPFAM" id="SSF52172">
    <property type="entry name" value="CheY-like"/>
    <property type="match status" value="1"/>
</dbReference>
<reference evidence="3 4" key="1">
    <citation type="submission" date="2020-01" db="EMBL/GenBank/DDBJ databases">
        <title>Genome analysis.</title>
        <authorList>
            <person name="Wu S."/>
            <person name="Wang G."/>
        </authorList>
    </citation>
    <scope>NUCLEOTIDE SEQUENCE [LARGE SCALE GENOMIC DNA]</scope>
    <source>
        <strain evidence="3 4">SYL130</strain>
    </source>
</reference>
<evidence type="ECO:0000259" key="2">
    <source>
        <dbReference type="PROSITE" id="PS50110"/>
    </source>
</evidence>
<organism evidence="3 4">
    <name type="scientific">Sediminibacterium roseum</name>
    <dbReference type="NCBI Taxonomy" id="1978412"/>
    <lineage>
        <taxon>Bacteria</taxon>
        <taxon>Pseudomonadati</taxon>
        <taxon>Bacteroidota</taxon>
        <taxon>Chitinophagia</taxon>
        <taxon>Chitinophagales</taxon>
        <taxon>Chitinophagaceae</taxon>
        <taxon>Sediminibacterium</taxon>
    </lineage>
</organism>
<dbReference type="EMBL" id="JAACJS010000006">
    <property type="protein sequence ID" value="NCI49303.1"/>
    <property type="molecule type" value="Genomic_DNA"/>
</dbReference>
<dbReference type="PROSITE" id="PS50110">
    <property type="entry name" value="RESPONSE_REGULATORY"/>
    <property type="match status" value="1"/>
</dbReference>
<proteinExistence type="predicted"/>
<name>A0ABW9ZTB1_9BACT</name>
<keyword evidence="1" id="KW-0597">Phosphoprotein</keyword>
<dbReference type="PANTHER" id="PTHR44520:SF1">
    <property type="entry name" value="TWO-COMPONENT SYSTEM REGULATORY PROTEIN"/>
    <property type="match status" value="1"/>
</dbReference>
<accession>A0ABW9ZTB1</accession>
<dbReference type="Proteomes" id="UP000753802">
    <property type="component" value="Unassembled WGS sequence"/>
</dbReference>
<dbReference type="InterPro" id="IPR011006">
    <property type="entry name" value="CheY-like_superfamily"/>
</dbReference>
<evidence type="ECO:0000313" key="3">
    <source>
        <dbReference type="EMBL" id="NCI49303.1"/>
    </source>
</evidence>
<dbReference type="Pfam" id="PF00072">
    <property type="entry name" value="Response_reg"/>
    <property type="match status" value="1"/>
</dbReference>
<comment type="caution">
    <text evidence="3">The sequence shown here is derived from an EMBL/GenBank/DDBJ whole genome shotgun (WGS) entry which is preliminary data.</text>
</comment>
<evidence type="ECO:0000256" key="1">
    <source>
        <dbReference type="PROSITE-ProRule" id="PRU00169"/>
    </source>
</evidence>
<evidence type="ECO:0000313" key="4">
    <source>
        <dbReference type="Proteomes" id="UP000753802"/>
    </source>
</evidence>
<dbReference type="SMART" id="SM00448">
    <property type="entry name" value="REC"/>
    <property type="match status" value="1"/>
</dbReference>
<sequence>MNYNEVDLLLAEDNANDAELAIRELKKHNLANHLFHVKDGEEALHFIFGTGPFEAVRSAERAPKVILLDIQMPKVNGIEVLQRIRADERTRSIPVVMLTSSRQDPDIKRCYSLGANSYIVKPVNFEGFAESIKNLGFYWLLINEPPIPRK</sequence>
<feature type="domain" description="Response regulatory" evidence="2">
    <location>
        <begin position="7"/>
        <end position="136"/>
    </location>
</feature>
<dbReference type="InterPro" id="IPR001789">
    <property type="entry name" value="Sig_transdc_resp-reg_receiver"/>
</dbReference>
<dbReference type="InterPro" id="IPR052893">
    <property type="entry name" value="TCS_response_regulator"/>
</dbReference>
<dbReference type="Gene3D" id="3.40.50.2300">
    <property type="match status" value="1"/>
</dbReference>
<dbReference type="PANTHER" id="PTHR44520">
    <property type="entry name" value="RESPONSE REGULATOR RCP1-RELATED"/>
    <property type="match status" value="1"/>
</dbReference>
<gene>
    <name evidence="3" type="ORF">GWC95_05160</name>
</gene>